<dbReference type="InterPro" id="IPR000515">
    <property type="entry name" value="MetI-like"/>
</dbReference>
<proteinExistence type="inferred from homology"/>
<dbReference type="InterPro" id="IPR003439">
    <property type="entry name" value="ABC_transporter-like_ATP-bd"/>
</dbReference>
<dbReference type="CDD" id="cd03257">
    <property type="entry name" value="ABC_NikE_OppD_transporters"/>
    <property type="match status" value="1"/>
</dbReference>
<dbReference type="Gene3D" id="3.40.50.300">
    <property type="entry name" value="P-loop containing nucleotide triphosphate hydrolases"/>
    <property type="match status" value="1"/>
</dbReference>
<dbReference type="Pfam" id="PF00528">
    <property type="entry name" value="BPD_transp_1"/>
    <property type="match status" value="1"/>
</dbReference>
<dbReference type="Pfam" id="PF08352">
    <property type="entry name" value="oligo_HPY"/>
    <property type="match status" value="1"/>
</dbReference>
<reference evidence="15" key="1">
    <citation type="journal article" date="2019" name="Int. J. Syst. Evol. Microbiol.">
        <title>The Global Catalogue of Microorganisms (GCM) 10K type strain sequencing project: providing services to taxonomists for standard genome sequencing and annotation.</title>
        <authorList>
            <consortium name="The Broad Institute Genomics Platform"/>
            <consortium name="The Broad Institute Genome Sequencing Center for Infectious Disease"/>
            <person name="Wu L."/>
            <person name="Ma J."/>
        </authorList>
    </citation>
    <scope>NUCLEOTIDE SEQUENCE [LARGE SCALE GENOMIC DNA]</scope>
    <source>
        <strain evidence="15">CGMCC 4.7106</strain>
    </source>
</reference>
<gene>
    <name evidence="14" type="ORF">ACFPUY_01625</name>
</gene>
<evidence type="ECO:0000256" key="10">
    <source>
        <dbReference type="ARBA" id="ARBA00023136"/>
    </source>
</evidence>
<evidence type="ECO:0000256" key="8">
    <source>
        <dbReference type="ARBA" id="ARBA00022840"/>
    </source>
</evidence>
<keyword evidence="8" id="KW-0067">ATP-binding</keyword>
<dbReference type="PROSITE" id="PS50928">
    <property type="entry name" value="ABC_TM1"/>
    <property type="match status" value="1"/>
</dbReference>
<evidence type="ECO:0000313" key="14">
    <source>
        <dbReference type="EMBL" id="MFC5813760.1"/>
    </source>
</evidence>
<organism evidence="14 15">
    <name type="scientific">Nonomuraea harbinensis</name>
    <dbReference type="NCBI Taxonomy" id="1286938"/>
    <lineage>
        <taxon>Bacteria</taxon>
        <taxon>Bacillati</taxon>
        <taxon>Actinomycetota</taxon>
        <taxon>Actinomycetes</taxon>
        <taxon>Streptosporangiales</taxon>
        <taxon>Streptosporangiaceae</taxon>
        <taxon>Nonomuraea</taxon>
    </lineage>
</organism>
<dbReference type="InterPro" id="IPR025966">
    <property type="entry name" value="OppC_N"/>
</dbReference>
<keyword evidence="6 11" id="KW-0812">Transmembrane</keyword>
<dbReference type="InterPro" id="IPR017871">
    <property type="entry name" value="ABC_transporter-like_CS"/>
</dbReference>
<evidence type="ECO:0000256" key="1">
    <source>
        <dbReference type="ARBA" id="ARBA00004141"/>
    </source>
</evidence>
<sequence>MTAGTRLRRLLAQKATPVAGLFLAAVVLTALLAPLLAPYPPDTGDLLRPSELPSAGHWLGTDSLGRDVLSRLMYGARAALLAALVAVVIAVLIGLPLGLVLGYLGGWPDRIAMRVAEAVNAMPFLLVAITLIAILGPGLIKSMAAVGVIYAVMVLRLVRGEVLAAREELYVTGALVVGNRTGRLLWRHVLPNVAPSLIVQITAMFATGIIVEATLSYLGLGTQPPDASWGNMLADAQASAYDHPFLALPAGFAIMLTVLAFNLFGDGVRDLFAREATGSVLHAAPARRVTQVTERAGGPEPAGEEPLLRVRDLSVSFPTGPGERADVVSGVSFDLGRRRMLGLVGESGSGKSVTAMALLGLVPDPGRVTAATITFDGRELAGASGRELRRIRGREVGVVFQDPLKALNPAFTIGTQLTEPLRVLGGMSAREARARAVELLDLVRIHRAAERLGHYPHQFSGGMAQRVMIAMALSMTPKLLIADEPTTALDVTVQGEVLDLLRDLQAEIGMSVLVITHDQGVVADLADDLMVMYAGELVETGSVRRVFERPRHPYTAGLLASMPRNRPRAGRLPAIPGTVPHPGEAGPGCRFAARCPFVIDRCREAPVELTALGDGAARCLRVAEQLTFDGTEAWTAR</sequence>
<dbReference type="NCBIfam" id="TIGR01727">
    <property type="entry name" value="oligo_HPY"/>
    <property type="match status" value="1"/>
</dbReference>
<dbReference type="InterPro" id="IPR013563">
    <property type="entry name" value="Oligopep_ABC_C"/>
</dbReference>
<evidence type="ECO:0000256" key="3">
    <source>
        <dbReference type="ARBA" id="ARBA00005417"/>
    </source>
</evidence>
<dbReference type="PANTHER" id="PTHR43297">
    <property type="entry name" value="OLIGOPEPTIDE TRANSPORT ATP-BINDING PROTEIN APPD"/>
    <property type="match status" value="1"/>
</dbReference>
<dbReference type="SUPFAM" id="SSF52540">
    <property type="entry name" value="P-loop containing nucleoside triphosphate hydrolases"/>
    <property type="match status" value="1"/>
</dbReference>
<keyword evidence="5" id="KW-1003">Cell membrane</keyword>
<dbReference type="PANTHER" id="PTHR43297:SF2">
    <property type="entry name" value="DIPEPTIDE TRANSPORT ATP-BINDING PROTEIN DPPD"/>
    <property type="match status" value="1"/>
</dbReference>
<dbReference type="RefSeq" id="WP_246639054.1">
    <property type="nucleotide sequence ID" value="NZ_JAHKRN010000001.1"/>
</dbReference>
<evidence type="ECO:0000256" key="2">
    <source>
        <dbReference type="ARBA" id="ARBA00004202"/>
    </source>
</evidence>
<feature type="transmembrane region" description="Helical" evidence="11">
    <location>
        <begin position="245"/>
        <end position="264"/>
    </location>
</feature>
<name>A0ABW1BMZ0_9ACTN</name>
<evidence type="ECO:0000313" key="15">
    <source>
        <dbReference type="Proteomes" id="UP001596096"/>
    </source>
</evidence>
<feature type="domain" description="ABC transmembrane type-1" evidence="13">
    <location>
        <begin position="76"/>
        <end position="265"/>
    </location>
</feature>
<evidence type="ECO:0000256" key="6">
    <source>
        <dbReference type="ARBA" id="ARBA00022692"/>
    </source>
</evidence>
<feature type="transmembrane region" description="Helical" evidence="11">
    <location>
        <begin position="115"/>
        <end position="134"/>
    </location>
</feature>
<dbReference type="PROSITE" id="PS00211">
    <property type="entry name" value="ABC_TRANSPORTER_1"/>
    <property type="match status" value="1"/>
</dbReference>
<feature type="transmembrane region" description="Helical" evidence="11">
    <location>
        <begin position="21"/>
        <end position="39"/>
    </location>
</feature>
<feature type="transmembrane region" description="Helical" evidence="11">
    <location>
        <begin position="78"/>
        <end position="103"/>
    </location>
</feature>
<feature type="domain" description="ABC transporter" evidence="12">
    <location>
        <begin position="308"/>
        <end position="559"/>
    </location>
</feature>
<keyword evidence="7" id="KW-0547">Nucleotide-binding</keyword>
<evidence type="ECO:0000256" key="7">
    <source>
        <dbReference type="ARBA" id="ARBA00022741"/>
    </source>
</evidence>
<evidence type="ECO:0000256" key="4">
    <source>
        <dbReference type="ARBA" id="ARBA00022448"/>
    </source>
</evidence>
<comment type="similarity">
    <text evidence="3">Belongs to the ABC transporter superfamily.</text>
</comment>
<dbReference type="PROSITE" id="PS50893">
    <property type="entry name" value="ABC_TRANSPORTER_2"/>
    <property type="match status" value="1"/>
</dbReference>
<dbReference type="SMART" id="SM00382">
    <property type="entry name" value="AAA"/>
    <property type="match status" value="1"/>
</dbReference>
<dbReference type="Gene3D" id="1.10.3720.10">
    <property type="entry name" value="MetI-like"/>
    <property type="match status" value="1"/>
</dbReference>
<dbReference type="InterPro" id="IPR003593">
    <property type="entry name" value="AAA+_ATPase"/>
</dbReference>
<comment type="similarity">
    <text evidence="11">Belongs to the binding-protein-dependent transport system permease family.</text>
</comment>
<evidence type="ECO:0000256" key="11">
    <source>
        <dbReference type="RuleBase" id="RU363032"/>
    </source>
</evidence>
<keyword evidence="10 11" id="KW-0472">Membrane</keyword>
<evidence type="ECO:0000259" key="12">
    <source>
        <dbReference type="PROSITE" id="PS50893"/>
    </source>
</evidence>
<dbReference type="CDD" id="cd06261">
    <property type="entry name" value="TM_PBP2"/>
    <property type="match status" value="1"/>
</dbReference>
<dbReference type="Pfam" id="PF12911">
    <property type="entry name" value="OppC_N"/>
    <property type="match status" value="1"/>
</dbReference>
<dbReference type="EMBL" id="JBHSNW010000001">
    <property type="protein sequence ID" value="MFC5813760.1"/>
    <property type="molecule type" value="Genomic_DNA"/>
</dbReference>
<dbReference type="InterPro" id="IPR027417">
    <property type="entry name" value="P-loop_NTPase"/>
</dbReference>
<evidence type="ECO:0000259" key="13">
    <source>
        <dbReference type="PROSITE" id="PS50928"/>
    </source>
</evidence>
<dbReference type="Proteomes" id="UP001596096">
    <property type="component" value="Unassembled WGS sequence"/>
</dbReference>
<dbReference type="Pfam" id="PF00005">
    <property type="entry name" value="ABC_tran"/>
    <property type="match status" value="1"/>
</dbReference>
<comment type="subcellular location">
    <subcellularLocation>
        <location evidence="11">Cell membrane</location>
        <topology evidence="11">Multi-pass membrane protein</topology>
    </subcellularLocation>
    <subcellularLocation>
        <location evidence="2">Cell membrane</location>
        <topology evidence="2">Peripheral membrane protein</topology>
    </subcellularLocation>
    <subcellularLocation>
        <location evidence="1">Membrane</location>
        <topology evidence="1">Multi-pass membrane protein</topology>
    </subcellularLocation>
</comment>
<dbReference type="SUPFAM" id="SSF161098">
    <property type="entry name" value="MetI-like"/>
    <property type="match status" value="1"/>
</dbReference>
<evidence type="ECO:0000256" key="5">
    <source>
        <dbReference type="ARBA" id="ARBA00022475"/>
    </source>
</evidence>
<evidence type="ECO:0000256" key="9">
    <source>
        <dbReference type="ARBA" id="ARBA00022989"/>
    </source>
</evidence>
<keyword evidence="15" id="KW-1185">Reference proteome</keyword>
<feature type="transmembrane region" description="Helical" evidence="11">
    <location>
        <begin position="189"/>
        <end position="211"/>
    </location>
</feature>
<keyword evidence="4 11" id="KW-0813">Transport</keyword>
<accession>A0ABW1BMZ0</accession>
<protein>
    <submittedName>
        <fullName evidence="14">Dipeptide/oligopeptide/nickel ABC transporter permease/ATP-binding protein</fullName>
    </submittedName>
</protein>
<dbReference type="InterPro" id="IPR050388">
    <property type="entry name" value="ABC_Ni/Peptide_Import"/>
</dbReference>
<keyword evidence="9 11" id="KW-1133">Transmembrane helix</keyword>
<comment type="caution">
    <text evidence="14">The sequence shown here is derived from an EMBL/GenBank/DDBJ whole genome shotgun (WGS) entry which is preliminary data.</text>
</comment>
<dbReference type="InterPro" id="IPR035906">
    <property type="entry name" value="MetI-like_sf"/>
</dbReference>